<evidence type="ECO:0000313" key="3">
    <source>
        <dbReference type="Proteomes" id="UP000095657"/>
    </source>
</evidence>
<accession>A0A174KCW1</accession>
<dbReference type="EMBL" id="CZAI01000003">
    <property type="protein sequence ID" value="CUP09934.1"/>
    <property type="molecule type" value="Genomic_DNA"/>
</dbReference>
<dbReference type="EMBL" id="CZBL01000010">
    <property type="protein sequence ID" value="CUQ30847.1"/>
    <property type="molecule type" value="Genomic_DNA"/>
</dbReference>
<gene>
    <name evidence="1" type="ORF">ERS852494_01479</name>
    <name evidence="2" type="ORF">ERS852558_02539</name>
</gene>
<dbReference type="Proteomes" id="UP000095657">
    <property type="component" value="Unassembled WGS sequence"/>
</dbReference>
<dbReference type="Proteomes" id="UP000095725">
    <property type="component" value="Unassembled WGS sequence"/>
</dbReference>
<protein>
    <submittedName>
        <fullName evidence="1">Uncharacterized protein</fullName>
    </submittedName>
</protein>
<evidence type="ECO:0000313" key="4">
    <source>
        <dbReference type="Proteomes" id="UP000095725"/>
    </source>
</evidence>
<sequence>MHLLTKKLFNTNYNHTFVLLNNEVIKTLSINLKL</sequence>
<evidence type="ECO:0000313" key="1">
    <source>
        <dbReference type="EMBL" id="CUP09934.1"/>
    </source>
</evidence>
<proteinExistence type="predicted"/>
<name>A0A174KCW1_9BACE</name>
<organism evidence="1 3">
    <name type="scientific">Bacteroides caccae</name>
    <dbReference type="NCBI Taxonomy" id="47678"/>
    <lineage>
        <taxon>Bacteria</taxon>
        <taxon>Pseudomonadati</taxon>
        <taxon>Bacteroidota</taxon>
        <taxon>Bacteroidia</taxon>
        <taxon>Bacteroidales</taxon>
        <taxon>Bacteroidaceae</taxon>
        <taxon>Bacteroides</taxon>
    </lineage>
</organism>
<dbReference type="AlphaFoldDB" id="A0A174KCW1"/>
<evidence type="ECO:0000313" key="2">
    <source>
        <dbReference type="EMBL" id="CUQ30847.1"/>
    </source>
</evidence>
<dbReference type="STRING" id="47678.ERS852494_01479"/>
<reference evidence="3 4" key="1">
    <citation type="submission" date="2015-09" db="EMBL/GenBank/DDBJ databases">
        <authorList>
            <consortium name="Pathogen Informatics"/>
        </authorList>
    </citation>
    <scope>NUCLEOTIDE SEQUENCE [LARGE SCALE GENOMIC DNA]</scope>
    <source>
        <strain evidence="1 3">2789STDY5834880</strain>
        <strain evidence="2 4">2789STDY5834946</strain>
    </source>
</reference>